<dbReference type="Gene3D" id="3.30.70.970">
    <property type="entry name" value="RraB-like"/>
    <property type="match status" value="1"/>
</dbReference>
<evidence type="ECO:0000313" key="3">
    <source>
        <dbReference type="Proteomes" id="UP000317010"/>
    </source>
</evidence>
<reference evidence="2 3" key="1">
    <citation type="submission" date="2019-07" db="EMBL/GenBank/DDBJ databases">
        <title>Genomic Encyclopedia of Archaeal and Bacterial Type Strains, Phase II (KMG-II): from individual species to whole genera.</title>
        <authorList>
            <person name="Goeker M."/>
        </authorList>
    </citation>
    <scope>NUCLEOTIDE SEQUENCE [LARGE SCALE GENOMIC DNA]</scope>
    <source>
        <strain evidence="2 3">ATCC BAA-1854</strain>
    </source>
</reference>
<name>A0A562U5L4_9SPHI</name>
<dbReference type="AlphaFoldDB" id="A0A562U5L4"/>
<evidence type="ECO:0000259" key="1">
    <source>
        <dbReference type="Pfam" id="PF06877"/>
    </source>
</evidence>
<dbReference type="SUPFAM" id="SSF89946">
    <property type="entry name" value="Hypothetical protein VC0424"/>
    <property type="match status" value="1"/>
</dbReference>
<accession>A0A562U5L4</accession>
<dbReference type="OrthoDB" id="1359268at2"/>
<comment type="caution">
    <text evidence="2">The sequence shown here is derived from an EMBL/GenBank/DDBJ whole genome shotgun (WGS) entry which is preliminary data.</text>
</comment>
<proteinExistence type="predicted"/>
<sequence length="119" mass="13978">MQNTFFDQKLHEEDIDLGTNEDVLKRIYKDNVKQTDMLPVEFFFVTDKKAKATAFKKQLKEKFPAYDSLEISDYDANFEISGITDPIEMSLSAINSWNQTMWDFGYQFDCKFDGWQAES</sequence>
<dbReference type="Proteomes" id="UP000317010">
    <property type="component" value="Unassembled WGS sequence"/>
</dbReference>
<organism evidence="2 3">
    <name type="scientific">Mucilaginibacter frigoritolerans</name>
    <dbReference type="NCBI Taxonomy" id="652788"/>
    <lineage>
        <taxon>Bacteria</taxon>
        <taxon>Pseudomonadati</taxon>
        <taxon>Bacteroidota</taxon>
        <taxon>Sphingobacteriia</taxon>
        <taxon>Sphingobacteriales</taxon>
        <taxon>Sphingobacteriaceae</taxon>
        <taxon>Mucilaginibacter</taxon>
    </lineage>
</organism>
<dbReference type="InterPro" id="IPR009671">
    <property type="entry name" value="RraB_dom"/>
</dbReference>
<dbReference type="RefSeq" id="WP_144912390.1">
    <property type="nucleotide sequence ID" value="NZ_VLLI01000005.1"/>
</dbReference>
<keyword evidence="3" id="KW-1185">Reference proteome</keyword>
<evidence type="ECO:0000313" key="2">
    <source>
        <dbReference type="EMBL" id="TWJ00909.1"/>
    </source>
</evidence>
<feature type="domain" description="Regulator of ribonuclease activity B" evidence="1">
    <location>
        <begin position="20"/>
        <end position="115"/>
    </location>
</feature>
<gene>
    <name evidence="2" type="ORF">JN11_02170</name>
</gene>
<dbReference type="EMBL" id="VLLI01000005">
    <property type="protein sequence ID" value="TWJ00909.1"/>
    <property type="molecule type" value="Genomic_DNA"/>
</dbReference>
<dbReference type="Pfam" id="PF06877">
    <property type="entry name" value="RraB"/>
    <property type="match status" value="1"/>
</dbReference>
<dbReference type="InterPro" id="IPR036701">
    <property type="entry name" value="RraB-like_sf"/>
</dbReference>
<protein>
    <submittedName>
        <fullName evidence="2">Regulator of ribonuclease activity B</fullName>
    </submittedName>
</protein>